<dbReference type="Gene3D" id="3.40.50.720">
    <property type="entry name" value="NAD(P)-binding Rossmann-like Domain"/>
    <property type="match status" value="1"/>
</dbReference>
<protein>
    <submittedName>
        <fullName evidence="4">NAD(P)-dependent dehydrogenase (Short-subunit alcohol dehydrogenase family)</fullName>
    </submittedName>
</protein>
<name>A0A840IRY3_9PSEU</name>
<dbReference type="Pfam" id="PF13561">
    <property type="entry name" value="adh_short_C2"/>
    <property type="match status" value="1"/>
</dbReference>
<dbReference type="PANTHER" id="PTHR43618">
    <property type="entry name" value="7-ALPHA-HYDROXYSTEROID DEHYDROGENASE"/>
    <property type="match status" value="1"/>
</dbReference>
<gene>
    <name evidence="4" type="ORF">BJY18_001467</name>
</gene>
<evidence type="ECO:0000256" key="3">
    <source>
        <dbReference type="ARBA" id="ARBA00023002"/>
    </source>
</evidence>
<dbReference type="PRINTS" id="PR00081">
    <property type="entry name" value="GDHRDH"/>
</dbReference>
<organism evidence="4 5">
    <name type="scientific">Amycolatopsis jiangsuensis</name>
    <dbReference type="NCBI Taxonomy" id="1181879"/>
    <lineage>
        <taxon>Bacteria</taxon>
        <taxon>Bacillati</taxon>
        <taxon>Actinomycetota</taxon>
        <taxon>Actinomycetes</taxon>
        <taxon>Pseudonocardiales</taxon>
        <taxon>Pseudonocardiaceae</taxon>
        <taxon>Amycolatopsis</taxon>
    </lineage>
</organism>
<reference evidence="4 5" key="1">
    <citation type="submission" date="2020-08" db="EMBL/GenBank/DDBJ databases">
        <title>Sequencing the genomes of 1000 actinobacteria strains.</title>
        <authorList>
            <person name="Klenk H.-P."/>
        </authorList>
    </citation>
    <scope>NUCLEOTIDE SEQUENCE [LARGE SCALE GENOMIC DNA]</scope>
    <source>
        <strain evidence="4 5">DSM 45859</strain>
    </source>
</reference>
<dbReference type="InterPro" id="IPR002347">
    <property type="entry name" value="SDR_fam"/>
</dbReference>
<keyword evidence="2" id="KW-0521">NADP</keyword>
<proteinExistence type="inferred from homology"/>
<evidence type="ECO:0000313" key="4">
    <source>
        <dbReference type="EMBL" id="MBB4683982.1"/>
    </source>
</evidence>
<dbReference type="PANTHER" id="PTHR43618:SF8">
    <property type="entry name" value="7ALPHA-HYDROXYSTEROID DEHYDROGENASE"/>
    <property type="match status" value="1"/>
</dbReference>
<dbReference type="SUPFAM" id="SSF51735">
    <property type="entry name" value="NAD(P)-binding Rossmann-fold domains"/>
    <property type="match status" value="1"/>
</dbReference>
<dbReference type="AlphaFoldDB" id="A0A840IRY3"/>
<dbReference type="InterPro" id="IPR036291">
    <property type="entry name" value="NAD(P)-bd_dom_sf"/>
</dbReference>
<keyword evidence="3" id="KW-0560">Oxidoreductase</keyword>
<keyword evidence="5" id="KW-1185">Reference proteome</keyword>
<accession>A0A840IRY3</accession>
<dbReference type="InterPro" id="IPR052178">
    <property type="entry name" value="Sec_Metab_Biosynth_SDR"/>
</dbReference>
<dbReference type="Proteomes" id="UP000581769">
    <property type="component" value="Unassembled WGS sequence"/>
</dbReference>
<evidence type="ECO:0000313" key="5">
    <source>
        <dbReference type="Proteomes" id="UP000581769"/>
    </source>
</evidence>
<comment type="similarity">
    <text evidence="1">Belongs to the short-chain dehydrogenases/reductases (SDR) family.</text>
</comment>
<evidence type="ECO:0000256" key="2">
    <source>
        <dbReference type="ARBA" id="ARBA00022857"/>
    </source>
</evidence>
<evidence type="ECO:0000256" key="1">
    <source>
        <dbReference type="ARBA" id="ARBA00006484"/>
    </source>
</evidence>
<comment type="caution">
    <text evidence="4">The sequence shown here is derived from an EMBL/GenBank/DDBJ whole genome shotgun (WGS) entry which is preliminary data.</text>
</comment>
<dbReference type="EMBL" id="JACHMG010000001">
    <property type="protein sequence ID" value="MBB4683982.1"/>
    <property type="molecule type" value="Genomic_DNA"/>
</dbReference>
<sequence>MLTKGMCADLGPAGVQVNGLAPGYFDTELNAALVADEDFSAWIRGRTPAGRWGTVTDLVGTLLFLCSPASDFVSGQVVFVDGGMTSVL</sequence>
<dbReference type="GO" id="GO:0016491">
    <property type="term" value="F:oxidoreductase activity"/>
    <property type="evidence" value="ECO:0007669"/>
    <property type="project" value="UniProtKB-KW"/>
</dbReference>